<accession>A0A563W4P8</accession>
<dbReference type="Proteomes" id="UP000320055">
    <property type="component" value="Unassembled WGS sequence"/>
</dbReference>
<evidence type="ECO:0000313" key="2">
    <source>
        <dbReference type="Proteomes" id="UP000320055"/>
    </source>
</evidence>
<protein>
    <submittedName>
        <fullName evidence="1">Uncharacterized protein</fullName>
    </submittedName>
</protein>
<keyword evidence="2" id="KW-1185">Reference proteome</keyword>
<dbReference type="RefSeq" id="WP_144868046.1">
    <property type="nucleotide sequence ID" value="NZ_LR213842.1"/>
</dbReference>
<sequence>MNVARAVNLSQAEGSNQNSVIELSETIFSLMQKLFEAIAKIDPLFANIKTEITEKTTALESETQQLISEVNDFQTAHQKLARIVALNDEMSNLMEHISHALETKIQSSTFAQDSVHELADITERISQQSIAIIQSFNQLALLGI</sequence>
<proteinExistence type="predicted"/>
<name>A0A563W4P8_9CYAN</name>
<reference evidence="1 2" key="1">
    <citation type="submission" date="2019-01" db="EMBL/GenBank/DDBJ databases">
        <authorList>
            <person name="Brito A."/>
        </authorList>
    </citation>
    <scope>NUCLEOTIDE SEQUENCE [LARGE SCALE GENOMIC DNA]</scope>
    <source>
        <strain evidence="1">1</strain>
    </source>
</reference>
<organism evidence="1 2">
    <name type="scientific">Hyella patelloides LEGE 07179</name>
    <dbReference type="NCBI Taxonomy" id="945734"/>
    <lineage>
        <taxon>Bacteria</taxon>
        <taxon>Bacillati</taxon>
        <taxon>Cyanobacteriota</taxon>
        <taxon>Cyanophyceae</taxon>
        <taxon>Pleurocapsales</taxon>
        <taxon>Hyellaceae</taxon>
        <taxon>Hyella</taxon>
    </lineage>
</organism>
<dbReference type="EMBL" id="CAACVJ010000692">
    <property type="protein sequence ID" value="VEP18636.1"/>
    <property type="molecule type" value="Genomic_DNA"/>
</dbReference>
<gene>
    <name evidence="1" type="ORF">H1P_840017</name>
</gene>
<evidence type="ECO:0000313" key="1">
    <source>
        <dbReference type="EMBL" id="VEP18636.1"/>
    </source>
</evidence>
<dbReference type="AlphaFoldDB" id="A0A563W4P8"/>